<reference evidence="1 2" key="1">
    <citation type="submission" date="2015-10" db="EMBL/GenBank/DDBJ databases">
        <title>Full genome of DAOMC 229536 Phialocephala scopiformis, a fungal endophyte of spruce producing the potent anti-insectan compound rugulosin.</title>
        <authorList>
            <consortium name="DOE Joint Genome Institute"/>
            <person name="Walker A.K."/>
            <person name="Frasz S.L."/>
            <person name="Seifert K.A."/>
            <person name="Miller J.D."/>
            <person name="Mondo S.J."/>
            <person name="Labutti K."/>
            <person name="Lipzen A."/>
            <person name="Dockter R."/>
            <person name="Kennedy M."/>
            <person name="Grigoriev I.V."/>
            <person name="Spatafora J.W."/>
        </authorList>
    </citation>
    <scope>NUCLEOTIDE SEQUENCE [LARGE SCALE GENOMIC DNA]</scope>
    <source>
        <strain evidence="1 2">CBS 120377</strain>
    </source>
</reference>
<evidence type="ECO:0000313" key="1">
    <source>
        <dbReference type="EMBL" id="KUJ20925.1"/>
    </source>
</evidence>
<accession>A0A194XL15</accession>
<dbReference type="EMBL" id="KQ947408">
    <property type="protein sequence ID" value="KUJ20925.1"/>
    <property type="molecule type" value="Genomic_DNA"/>
</dbReference>
<sequence>MAMRAAAIVMRVRIESTDPAKAQQGRTLAVWKCRMVWILNDPGRAGLVRGRGSGGRVRVLCCRRPGWDSPVQYGRQVGVTLVGSSPATISPPACTDTLTYPSPIIPPPYTVARRLRSGRRHPDRPPVQQQHLSRLENHFWESFAGICLASRRMVRSISCRSPPSCCPSLLLRSWSLLVPIGALRLLLDRDLIASILRSLSSQRARWQPFSLVTLASRVTVTVTEFESTTTGSCLTRPTKTNVVVGGPVYPDTIQTILGGTLVPRAPFLEIDTETNRHGVAPWYPIHGLIMLAKTWYIVGPIFLENFNLTSIVQQLRRVYHSQIVGEAASGSRVPRHQMRLPELFGGRLINYPCDTDLRSDVMPRRGDSDGVRSSKHRTRQQHIIIILQNIREQRVQRAEHGCGETVAGACVIGCEA</sequence>
<evidence type="ECO:0000313" key="2">
    <source>
        <dbReference type="Proteomes" id="UP000070700"/>
    </source>
</evidence>
<name>A0A194XL15_MOLSC</name>
<protein>
    <submittedName>
        <fullName evidence="1">Uncharacterized protein</fullName>
    </submittedName>
</protein>
<dbReference type="KEGG" id="psco:LY89DRAFT_665402"/>
<dbReference type="AlphaFoldDB" id="A0A194XL15"/>
<dbReference type="GeneID" id="28822566"/>
<proteinExistence type="predicted"/>
<gene>
    <name evidence="1" type="ORF">LY89DRAFT_665402</name>
</gene>
<organism evidence="1 2">
    <name type="scientific">Mollisia scopiformis</name>
    <name type="common">Conifer needle endophyte fungus</name>
    <name type="synonym">Phialocephala scopiformis</name>
    <dbReference type="NCBI Taxonomy" id="149040"/>
    <lineage>
        <taxon>Eukaryota</taxon>
        <taxon>Fungi</taxon>
        <taxon>Dikarya</taxon>
        <taxon>Ascomycota</taxon>
        <taxon>Pezizomycotina</taxon>
        <taxon>Leotiomycetes</taxon>
        <taxon>Helotiales</taxon>
        <taxon>Mollisiaceae</taxon>
        <taxon>Mollisia</taxon>
    </lineage>
</organism>
<dbReference type="RefSeq" id="XP_018075280.1">
    <property type="nucleotide sequence ID" value="XM_018212840.1"/>
</dbReference>
<dbReference type="Proteomes" id="UP000070700">
    <property type="component" value="Unassembled WGS sequence"/>
</dbReference>
<dbReference type="InParanoid" id="A0A194XL15"/>
<keyword evidence="2" id="KW-1185">Reference proteome</keyword>